<organism evidence="5 6">
    <name type="scientific">Capsulimonas corticalis</name>
    <dbReference type="NCBI Taxonomy" id="2219043"/>
    <lineage>
        <taxon>Bacteria</taxon>
        <taxon>Bacillati</taxon>
        <taxon>Armatimonadota</taxon>
        <taxon>Armatimonadia</taxon>
        <taxon>Capsulimonadales</taxon>
        <taxon>Capsulimonadaceae</taxon>
        <taxon>Capsulimonas</taxon>
    </lineage>
</organism>
<dbReference type="Proteomes" id="UP000287394">
    <property type="component" value="Chromosome"/>
</dbReference>
<dbReference type="RefSeq" id="WP_119319807.1">
    <property type="nucleotide sequence ID" value="NZ_AP025739.1"/>
</dbReference>
<dbReference type="AlphaFoldDB" id="A0A402CR31"/>
<dbReference type="SUPFAM" id="SSF47413">
    <property type="entry name" value="lambda repressor-like DNA-binding domains"/>
    <property type="match status" value="1"/>
</dbReference>
<dbReference type="FunCoup" id="A0A402CR31">
    <property type="interactions" value="89"/>
</dbReference>
<proteinExistence type="predicted"/>
<dbReference type="InterPro" id="IPR028082">
    <property type="entry name" value="Peripla_BP_I"/>
</dbReference>
<sequence length="347" mass="37803">MATIRDIAKACGVSAMTVSSVLNKRRGAASPETQERILRMVEEMGYRPGSNSRGAARRYTDIIGVLMADCNWSALASDRYFGPILDGIFEASKTYGQSTLIMTEDTWEQAYENAVRYFDGRCDGLILMLPTLPDELLVSFHKTHIPFVCVGESHMEPSLTVVDLDNVGAGHDAANYLLEAGHRKIALFSGDTSFLSSSGREQGYRLALAEWGIEIDERSIFPGRYNAATGYRRMRELLTGDPASLPTAIVCGDDWIAFGVMQAIHEFGLKVPDDISIIGINNNPEGAASSPPLTTIHHPLRMIGQRAVDVIMAQMRNGATPGEKALLRGEVIIRSSVSAPNRGRPGV</sequence>
<dbReference type="CDD" id="cd06267">
    <property type="entry name" value="PBP1_LacI_sugar_binding-like"/>
    <property type="match status" value="1"/>
</dbReference>
<dbReference type="GO" id="GO:0000976">
    <property type="term" value="F:transcription cis-regulatory region binding"/>
    <property type="evidence" value="ECO:0007669"/>
    <property type="project" value="TreeGrafter"/>
</dbReference>
<dbReference type="InterPro" id="IPR046335">
    <property type="entry name" value="LacI/GalR-like_sensor"/>
</dbReference>
<keyword evidence="3" id="KW-0238">DNA-binding</keyword>
<evidence type="ECO:0000256" key="3">
    <source>
        <dbReference type="ARBA" id="ARBA00023125"/>
    </source>
</evidence>
<gene>
    <name evidence="5" type="primary">rbsR_5</name>
    <name evidence="5" type="ORF">CCAX7_64940</name>
</gene>
<protein>
    <submittedName>
        <fullName evidence="5">LacI family transcriptional regulator</fullName>
    </submittedName>
</protein>
<dbReference type="PANTHER" id="PTHR30146">
    <property type="entry name" value="LACI-RELATED TRANSCRIPTIONAL REPRESSOR"/>
    <property type="match status" value="1"/>
</dbReference>
<dbReference type="Gene3D" id="1.10.260.40">
    <property type="entry name" value="lambda repressor-like DNA-binding domains"/>
    <property type="match status" value="1"/>
</dbReference>
<evidence type="ECO:0000256" key="2">
    <source>
        <dbReference type="ARBA" id="ARBA00023015"/>
    </source>
</evidence>
<keyword evidence="6" id="KW-1185">Reference proteome</keyword>
<dbReference type="InterPro" id="IPR000843">
    <property type="entry name" value="HTH_LacI"/>
</dbReference>
<dbReference type="SMART" id="SM00354">
    <property type="entry name" value="HTH_LACI"/>
    <property type="match status" value="1"/>
</dbReference>
<dbReference type="Pfam" id="PF00356">
    <property type="entry name" value="LacI"/>
    <property type="match status" value="1"/>
</dbReference>
<evidence type="ECO:0000313" key="6">
    <source>
        <dbReference type="Proteomes" id="UP000287394"/>
    </source>
</evidence>
<dbReference type="EMBL" id="AP025739">
    <property type="protein sequence ID" value="BDI34443.1"/>
    <property type="molecule type" value="Genomic_DNA"/>
</dbReference>
<dbReference type="GO" id="GO:0003700">
    <property type="term" value="F:DNA-binding transcription factor activity"/>
    <property type="evidence" value="ECO:0007669"/>
    <property type="project" value="TreeGrafter"/>
</dbReference>
<name>A0A402CR31_9BACT</name>
<dbReference type="PANTHER" id="PTHR30146:SF148">
    <property type="entry name" value="HTH-TYPE TRANSCRIPTIONAL REPRESSOR PURR-RELATED"/>
    <property type="match status" value="1"/>
</dbReference>
<dbReference type="SUPFAM" id="SSF53822">
    <property type="entry name" value="Periplasmic binding protein-like I"/>
    <property type="match status" value="1"/>
</dbReference>
<keyword evidence="4" id="KW-0804">Transcription</keyword>
<dbReference type="InterPro" id="IPR010982">
    <property type="entry name" value="Lambda_DNA-bd_dom_sf"/>
</dbReference>
<dbReference type="KEGG" id="ccot:CCAX7_64940"/>
<keyword evidence="1" id="KW-0678">Repressor</keyword>
<evidence type="ECO:0000256" key="4">
    <source>
        <dbReference type="ARBA" id="ARBA00023163"/>
    </source>
</evidence>
<evidence type="ECO:0000256" key="1">
    <source>
        <dbReference type="ARBA" id="ARBA00022491"/>
    </source>
</evidence>
<evidence type="ECO:0000313" key="5">
    <source>
        <dbReference type="EMBL" id="BDI34443.1"/>
    </source>
</evidence>
<dbReference type="PROSITE" id="PS50932">
    <property type="entry name" value="HTH_LACI_2"/>
    <property type="match status" value="1"/>
</dbReference>
<accession>A0A402CR31</accession>
<dbReference type="Gene3D" id="3.40.50.2300">
    <property type="match status" value="2"/>
</dbReference>
<keyword evidence="2" id="KW-0805">Transcription regulation</keyword>
<dbReference type="CDD" id="cd01392">
    <property type="entry name" value="HTH_LacI"/>
    <property type="match status" value="1"/>
</dbReference>
<reference evidence="5 6" key="1">
    <citation type="journal article" date="2019" name="Int. J. Syst. Evol. Microbiol.">
        <title>Capsulimonas corticalis gen. nov., sp. nov., an aerobic capsulated bacterium, of a novel bacterial order, Capsulimonadales ord. nov., of the class Armatimonadia of the phylum Armatimonadetes.</title>
        <authorList>
            <person name="Li J."/>
            <person name="Kudo C."/>
            <person name="Tonouchi A."/>
        </authorList>
    </citation>
    <scope>NUCLEOTIDE SEQUENCE [LARGE SCALE GENOMIC DNA]</scope>
    <source>
        <strain evidence="5 6">AX-7</strain>
    </source>
</reference>
<dbReference type="Pfam" id="PF13377">
    <property type="entry name" value="Peripla_BP_3"/>
    <property type="match status" value="1"/>
</dbReference>
<dbReference type="OrthoDB" id="43195at2"/>